<dbReference type="AlphaFoldDB" id="A0A0H0GW99"/>
<dbReference type="Gene3D" id="1.10.260.40">
    <property type="entry name" value="lambda repressor-like DNA-binding domains"/>
    <property type="match status" value="1"/>
</dbReference>
<sequence length="99" mass="11349">MEQTNYSKLSQRDVDRAETDLLINLSTLTQRGLAKMIGCHESKISRTDWRFIASVLCAFGMASDISPISRAFKYALDEITNKKRPVCKTERSNQIQMEF</sequence>
<accession>A0A0H0GW99</accession>
<dbReference type="GO" id="GO:0003677">
    <property type="term" value="F:DNA binding"/>
    <property type="evidence" value="ECO:0007669"/>
    <property type="project" value="InterPro"/>
</dbReference>
<dbReference type="InterPro" id="IPR010982">
    <property type="entry name" value="Lambda_DNA-bd_dom_sf"/>
</dbReference>
<proteinExistence type="predicted"/>
<dbReference type="GO" id="GO:0006355">
    <property type="term" value="P:regulation of DNA-templated transcription"/>
    <property type="evidence" value="ECO:0007669"/>
    <property type="project" value="InterPro"/>
</dbReference>
<organism evidence="1">
    <name type="scientific">Escherichia coli</name>
    <dbReference type="NCBI Taxonomy" id="562"/>
    <lineage>
        <taxon>Bacteria</taxon>
        <taxon>Pseudomonadati</taxon>
        <taxon>Pseudomonadota</taxon>
        <taxon>Gammaproteobacteria</taxon>
        <taxon>Enterobacterales</taxon>
        <taxon>Enterobacteriaceae</taxon>
        <taxon>Escherichia</taxon>
    </lineage>
</organism>
<dbReference type="InterPro" id="IPR007933">
    <property type="entry name" value="Transcrpt_activ_CII"/>
</dbReference>
<evidence type="ECO:0000313" key="1">
    <source>
        <dbReference type="EMBL" id="HAG5773143.1"/>
    </source>
</evidence>
<reference evidence="1" key="1">
    <citation type="journal article" date="2018" name="Genome Biol.">
        <title>SKESA: strategic k-mer extension for scrupulous assemblies.</title>
        <authorList>
            <person name="Souvorov A."/>
            <person name="Agarwala R."/>
            <person name="Lipman D.J."/>
        </authorList>
    </citation>
    <scope>NUCLEOTIDE SEQUENCE [LARGE SCALE GENOMIC DNA]</scope>
    <source>
        <strain evidence="1">1839</strain>
    </source>
</reference>
<gene>
    <name evidence="1" type="ORF">GGB84_004949</name>
</gene>
<reference evidence="1" key="2">
    <citation type="submission" date="2020-02" db="EMBL/GenBank/DDBJ databases">
        <authorList>
            <consortium name="NCBI Pathogen Detection Project"/>
        </authorList>
    </citation>
    <scope>NUCLEOTIDE SEQUENCE</scope>
    <source>
        <strain evidence="1">1839</strain>
    </source>
</reference>
<dbReference type="RefSeq" id="WP_000438491.1">
    <property type="nucleotide sequence ID" value="NZ_CAJGEQ010000035.1"/>
</dbReference>
<comment type="caution">
    <text evidence="1">The sequence shown here is derived from an EMBL/GenBank/DDBJ whole genome shotgun (WGS) entry which is preliminary data.</text>
</comment>
<protein>
    <submittedName>
        <fullName evidence="1">Uncharacterized protein</fullName>
    </submittedName>
</protein>
<dbReference type="EMBL" id="DAAYTU010000073">
    <property type="protein sequence ID" value="HAG5773143.1"/>
    <property type="molecule type" value="Genomic_DNA"/>
</dbReference>
<name>A0A0H0GW99_ECOLX</name>
<dbReference type="Pfam" id="PF05269">
    <property type="entry name" value="Phage_CII"/>
    <property type="match status" value="1"/>
</dbReference>